<dbReference type="EMBL" id="CM055742">
    <property type="protein sequence ID" value="KAJ8000678.1"/>
    <property type="molecule type" value="Genomic_DNA"/>
</dbReference>
<evidence type="ECO:0000313" key="1">
    <source>
        <dbReference type="EMBL" id="KAJ8000678.1"/>
    </source>
</evidence>
<evidence type="ECO:0000313" key="2">
    <source>
        <dbReference type="Proteomes" id="UP001157502"/>
    </source>
</evidence>
<comment type="caution">
    <text evidence="1">The sequence shown here is derived from an EMBL/GenBank/DDBJ whole genome shotgun (WGS) entry which is preliminary data.</text>
</comment>
<keyword evidence="2" id="KW-1185">Reference proteome</keyword>
<organism evidence="1 2">
    <name type="scientific">Dallia pectoralis</name>
    <name type="common">Alaska blackfish</name>
    <dbReference type="NCBI Taxonomy" id="75939"/>
    <lineage>
        <taxon>Eukaryota</taxon>
        <taxon>Metazoa</taxon>
        <taxon>Chordata</taxon>
        <taxon>Craniata</taxon>
        <taxon>Vertebrata</taxon>
        <taxon>Euteleostomi</taxon>
        <taxon>Actinopterygii</taxon>
        <taxon>Neopterygii</taxon>
        <taxon>Teleostei</taxon>
        <taxon>Protacanthopterygii</taxon>
        <taxon>Esociformes</taxon>
        <taxon>Umbridae</taxon>
        <taxon>Dallia</taxon>
    </lineage>
</organism>
<sequence length="154" mass="16850">MDRSRANVAAFLTRDTMGTSSHHVVVLIIQAFPGAIRQQNTRRSNIGGVPADKHQHLGTCHVPPPTRKQTASWEGKQHEQLGPSQTPWAPIPAGWWLTYGAAAPPSLPRRSSGDVRGNGSPGTPQVPAPFLELTPPHQNPFMLPWRDQPKERPA</sequence>
<name>A0ACC2GAN1_DALPE</name>
<accession>A0ACC2GAN1</accession>
<proteinExistence type="predicted"/>
<gene>
    <name evidence="1" type="ORF">DPEC_G00182850</name>
</gene>
<protein>
    <submittedName>
        <fullName evidence="1">Uncharacterized protein</fullName>
    </submittedName>
</protein>
<reference evidence="1" key="1">
    <citation type="submission" date="2021-05" db="EMBL/GenBank/DDBJ databases">
        <authorList>
            <person name="Pan Q."/>
            <person name="Jouanno E."/>
            <person name="Zahm M."/>
            <person name="Klopp C."/>
            <person name="Cabau C."/>
            <person name="Louis A."/>
            <person name="Berthelot C."/>
            <person name="Parey E."/>
            <person name="Roest Crollius H."/>
            <person name="Montfort J."/>
            <person name="Robinson-Rechavi M."/>
            <person name="Bouchez O."/>
            <person name="Lampietro C."/>
            <person name="Lopez Roques C."/>
            <person name="Donnadieu C."/>
            <person name="Postlethwait J."/>
            <person name="Bobe J."/>
            <person name="Dillon D."/>
            <person name="Chandos A."/>
            <person name="von Hippel F."/>
            <person name="Guiguen Y."/>
        </authorList>
    </citation>
    <scope>NUCLEOTIDE SEQUENCE</scope>
    <source>
        <strain evidence="1">YG-Jan2019</strain>
    </source>
</reference>
<dbReference type="Proteomes" id="UP001157502">
    <property type="component" value="Chromosome 15"/>
</dbReference>